<evidence type="ECO:0000256" key="5">
    <source>
        <dbReference type="ARBA" id="ARBA00022989"/>
    </source>
</evidence>
<dbReference type="Proteomes" id="UP000437824">
    <property type="component" value="Unassembled WGS sequence"/>
</dbReference>
<dbReference type="SUPFAM" id="SSF53448">
    <property type="entry name" value="Nucleotide-diphospho-sugar transferases"/>
    <property type="match status" value="1"/>
</dbReference>
<proteinExistence type="predicted"/>
<feature type="transmembrane region" description="Helical" evidence="7">
    <location>
        <begin position="261"/>
        <end position="286"/>
    </location>
</feature>
<gene>
    <name evidence="9" type="ORF">GKZ57_04175</name>
</gene>
<dbReference type="GO" id="GO:0016757">
    <property type="term" value="F:glycosyltransferase activity"/>
    <property type="evidence" value="ECO:0007669"/>
    <property type="project" value="UniProtKB-KW"/>
</dbReference>
<dbReference type="RefSeq" id="WP_154779798.1">
    <property type="nucleotide sequence ID" value="NZ_WMBC01000002.1"/>
</dbReference>
<evidence type="ECO:0000256" key="2">
    <source>
        <dbReference type="ARBA" id="ARBA00022676"/>
    </source>
</evidence>
<evidence type="ECO:0000256" key="7">
    <source>
        <dbReference type="SAM" id="Phobius"/>
    </source>
</evidence>
<dbReference type="EMBL" id="WMBC01000002">
    <property type="protein sequence ID" value="MTD60477.1"/>
    <property type="molecule type" value="Genomic_DNA"/>
</dbReference>
<dbReference type="InterPro" id="IPR001173">
    <property type="entry name" value="Glyco_trans_2-like"/>
</dbReference>
<protein>
    <submittedName>
        <fullName evidence="9">Glycosyltransferase</fullName>
    </submittedName>
</protein>
<evidence type="ECO:0000259" key="8">
    <source>
        <dbReference type="Pfam" id="PF00535"/>
    </source>
</evidence>
<dbReference type="PANTHER" id="PTHR48090:SF1">
    <property type="entry name" value="PROPHAGE BACTOPRENOL GLUCOSYL TRANSFERASE HOMOLOG"/>
    <property type="match status" value="1"/>
</dbReference>
<dbReference type="Gene3D" id="3.90.550.10">
    <property type="entry name" value="Spore Coat Polysaccharide Biosynthesis Protein SpsA, Chain A"/>
    <property type="match status" value="1"/>
</dbReference>
<evidence type="ECO:0000313" key="10">
    <source>
        <dbReference type="Proteomes" id="UP000437824"/>
    </source>
</evidence>
<evidence type="ECO:0000256" key="4">
    <source>
        <dbReference type="ARBA" id="ARBA00022692"/>
    </source>
</evidence>
<dbReference type="PANTHER" id="PTHR48090">
    <property type="entry name" value="UNDECAPRENYL-PHOSPHATE 4-DEOXY-4-FORMAMIDO-L-ARABINOSE TRANSFERASE-RELATED"/>
    <property type="match status" value="1"/>
</dbReference>
<feature type="transmembrane region" description="Helical" evidence="7">
    <location>
        <begin position="228"/>
        <end position="249"/>
    </location>
</feature>
<dbReference type="InterPro" id="IPR050256">
    <property type="entry name" value="Glycosyltransferase_2"/>
</dbReference>
<dbReference type="InterPro" id="IPR029044">
    <property type="entry name" value="Nucleotide-diphossugar_trans"/>
</dbReference>
<sequence>MNKLSVVLPAYNEELMVGKTCRVLAQVLTEAQIPYELVVVNDGSSDRTWEEIQKAGERDANVTGVLFSRNFGKEAAIFAGLAQAGGDVVAVMDCDLQHPPQTLIEMYRLWQDGYEVIEGVKSDRGKEGFLHKECAGFFYDIMSKATKVNMKDASDFKMLDRKAVDSILSMPERNMFFRATSTWVGYKTTSVEFEVQEREAGVSKWSPWTLVKYAFTNIVAFTTFPLQFVTITGVVCFICSLVLMIYSLIQYFAGSAVEGYTTLLMVLLLVGSAMMISLGIIGYYIAKIYEEVKRRPRYIISKVIKNGEQTKINERGSL</sequence>
<dbReference type="GO" id="GO:0005886">
    <property type="term" value="C:plasma membrane"/>
    <property type="evidence" value="ECO:0007669"/>
    <property type="project" value="TreeGrafter"/>
</dbReference>
<name>A0A844GJM7_9FIRM</name>
<evidence type="ECO:0000256" key="1">
    <source>
        <dbReference type="ARBA" id="ARBA00004141"/>
    </source>
</evidence>
<dbReference type="AlphaFoldDB" id="A0A844GJM7"/>
<keyword evidence="4 7" id="KW-0812">Transmembrane</keyword>
<dbReference type="CDD" id="cd04187">
    <property type="entry name" value="DPM1_like_bac"/>
    <property type="match status" value="1"/>
</dbReference>
<feature type="domain" description="Glycosyltransferase 2-like" evidence="8">
    <location>
        <begin position="5"/>
        <end position="166"/>
    </location>
</feature>
<reference evidence="9 10" key="1">
    <citation type="submission" date="2019-11" db="EMBL/GenBank/DDBJ databases">
        <title>Draft genome sequence of Blautia luti DSM 14534T, isolated from human stool.</title>
        <authorList>
            <person name="Ortiz R."/>
            <person name="Melis-Arcos F."/>
            <person name="Covarrubias P."/>
            <person name="Cardenas J.P."/>
            <person name="Perez-Donoso J."/>
            <person name="Almonacid D."/>
        </authorList>
    </citation>
    <scope>NUCLEOTIDE SEQUENCE [LARGE SCALE GENOMIC DNA]</scope>
    <source>
        <strain evidence="9 10">DSM 14534</strain>
    </source>
</reference>
<accession>A0A844GJM7</accession>
<keyword evidence="6 7" id="KW-0472">Membrane</keyword>
<keyword evidence="5 7" id="KW-1133">Transmembrane helix</keyword>
<keyword evidence="2" id="KW-0328">Glycosyltransferase</keyword>
<dbReference type="Pfam" id="PF00535">
    <property type="entry name" value="Glycos_transf_2"/>
    <property type="match status" value="1"/>
</dbReference>
<evidence type="ECO:0000256" key="6">
    <source>
        <dbReference type="ARBA" id="ARBA00023136"/>
    </source>
</evidence>
<comment type="caution">
    <text evidence="9">The sequence shown here is derived from an EMBL/GenBank/DDBJ whole genome shotgun (WGS) entry which is preliminary data.</text>
</comment>
<evidence type="ECO:0000313" key="9">
    <source>
        <dbReference type="EMBL" id="MTD60477.1"/>
    </source>
</evidence>
<evidence type="ECO:0000256" key="3">
    <source>
        <dbReference type="ARBA" id="ARBA00022679"/>
    </source>
</evidence>
<comment type="subcellular location">
    <subcellularLocation>
        <location evidence="1">Membrane</location>
        <topology evidence="1">Multi-pass membrane protein</topology>
    </subcellularLocation>
</comment>
<organism evidence="9 10">
    <name type="scientific">Blautia luti DSM 14534 = JCM 17040</name>
    <dbReference type="NCBI Taxonomy" id="649762"/>
    <lineage>
        <taxon>Bacteria</taxon>
        <taxon>Bacillati</taxon>
        <taxon>Bacillota</taxon>
        <taxon>Clostridia</taxon>
        <taxon>Lachnospirales</taxon>
        <taxon>Lachnospiraceae</taxon>
        <taxon>Blautia</taxon>
    </lineage>
</organism>
<keyword evidence="3 9" id="KW-0808">Transferase</keyword>